<evidence type="ECO:0000313" key="3">
    <source>
        <dbReference type="Proteomes" id="UP000007963"/>
    </source>
</evidence>
<dbReference type="HOGENOM" id="CLU_009663_0_0_1"/>
<dbReference type="OMA" id="ENTIVSW"/>
<keyword evidence="1" id="KW-1133">Transmembrane helix</keyword>
<feature type="transmembrane region" description="Helical" evidence="1">
    <location>
        <begin position="700"/>
        <end position="723"/>
    </location>
</feature>
<feature type="transmembrane region" description="Helical" evidence="1">
    <location>
        <begin position="6"/>
        <end position="24"/>
    </location>
</feature>
<keyword evidence="1" id="KW-0812">Transmembrane</keyword>
<dbReference type="AlphaFoldDB" id="Q0CCU8"/>
<dbReference type="VEuPathDB" id="FungiDB:ATEG_08486"/>
<protein>
    <submittedName>
        <fullName evidence="2">Uncharacterized protein</fullName>
    </submittedName>
</protein>
<dbReference type="OrthoDB" id="3034003at2759"/>
<name>Q0CCU8_ASPTN</name>
<dbReference type="STRING" id="341663.Q0CCU8"/>
<evidence type="ECO:0000313" key="2">
    <source>
        <dbReference type="EMBL" id="EAU31659.1"/>
    </source>
</evidence>
<feature type="transmembrane region" description="Helical" evidence="1">
    <location>
        <begin position="80"/>
        <end position="101"/>
    </location>
</feature>
<dbReference type="RefSeq" id="XP_001217625.1">
    <property type="nucleotide sequence ID" value="XM_001217624.1"/>
</dbReference>
<keyword evidence="1" id="KW-0472">Membrane</keyword>
<reference evidence="3" key="1">
    <citation type="submission" date="2005-09" db="EMBL/GenBank/DDBJ databases">
        <title>Annotation of the Aspergillus terreus NIH2624 genome.</title>
        <authorList>
            <person name="Birren B.W."/>
            <person name="Lander E.S."/>
            <person name="Galagan J.E."/>
            <person name="Nusbaum C."/>
            <person name="Devon K."/>
            <person name="Henn M."/>
            <person name="Ma L.-J."/>
            <person name="Jaffe D.B."/>
            <person name="Butler J."/>
            <person name="Alvarez P."/>
            <person name="Gnerre S."/>
            <person name="Grabherr M."/>
            <person name="Kleber M."/>
            <person name="Mauceli E.W."/>
            <person name="Brockman W."/>
            <person name="Rounsley S."/>
            <person name="Young S.K."/>
            <person name="LaButti K."/>
            <person name="Pushparaj V."/>
            <person name="DeCaprio D."/>
            <person name="Crawford M."/>
            <person name="Koehrsen M."/>
            <person name="Engels R."/>
            <person name="Montgomery P."/>
            <person name="Pearson M."/>
            <person name="Howarth C."/>
            <person name="Larson L."/>
            <person name="Luoma S."/>
            <person name="White J."/>
            <person name="Alvarado L."/>
            <person name="Kodira C.D."/>
            <person name="Zeng Q."/>
            <person name="Oleary S."/>
            <person name="Yandava C."/>
            <person name="Denning D.W."/>
            <person name="Nierman W.C."/>
            <person name="Milne T."/>
            <person name="Madden K."/>
        </authorList>
    </citation>
    <scope>NUCLEOTIDE SEQUENCE [LARGE SCALE GENOMIC DNA]</scope>
    <source>
        <strain evidence="3">NIH 2624 / FGSC A1156</strain>
    </source>
</reference>
<evidence type="ECO:0000256" key="1">
    <source>
        <dbReference type="SAM" id="Phobius"/>
    </source>
</evidence>
<sequence length="825" mass="91067">MPELTVGFVSGIIAAGVFVSRILIPHVISLIVVGQLPDENSIVSWSVVSRLIQSSSWPMLLRTDTAASTGVGRRIEIYTWLQFIALVLVAIAGIVTPLGLYDTVMPQDIPTLTAFHYVRDTSAFGKATPPRDGYRSIRMCYTDGISNTSLNGCPGAPANLTQTNDDITENFSVWPNRINLFTSGDVPPTVASLFDIQWRSFRVSRQPSGSYGPLGNEFSEGYYRQISQLILEDDLLAVEGLIVDTKTGRVGFRNHTVPVDALEGAEWMEDILFIEPETRCVNTNLTLDYKYQTNDTGSDEFVDRELVDHGGFTNLSHDRPTLDPGNFQVNPALQDRAYRAAWSHNMFLMQYFNITTNGSDGSVPFAYMNSNVGKRFPLKFNRGEFGVSLSTSTIQTSTDYGAVITGSNLSIAATTGPNPFNVTGNDAFQIGREACQYPSYFARSNMSFVAAECGLVFAAPQRTDGGNALFPDANSRWSTPIYSCAAGTKAAIREVKFHYNGTGGLEKLVIQSINEKAYSNPSEMPLWGVERNQNYTLYNVRPLWGIVSPETITGDDISVVQRDHLWLPGFPDIVSLEPVIANGEPNMPGNLFYARALQDLFRIQLGGLSPEALMAYTGKLDLALYARWLELSASSTGTEKLLNQVWTDLAANSVIGTRGWHSGPRPSLRWNGVPERDKTIPTPSVPVVLWSRRIRYHIQYAVPAFITLGIIVALIGLTVFLLVSRRTGLRQLRRYLAITSPGRILGLSQALDQEVSHLTSTKNWIQQVGIHRVNLPARMARSVPLQSVTLSSTSLNEQAPVFDPSLTDLDIDEMYIYDRVGDRPS</sequence>
<proteinExistence type="predicted"/>
<gene>
    <name evidence="2" type="ORF">ATEG_08486</name>
</gene>
<dbReference type="EMBL" id="CH476605">
    <property type="protein sequence ID" value="EAU31659.1"/>
    <property type="molecule type" value="Genomic_DNA"/>
</dbReference>
<dbReference type="eggNOG" id="ENOG502RYID">
    <property type="taxonomic scope" value="Eukaryota"/>
</dbReference>
<accession>Q0CCU8</accession>
<dbReference type="GeneID" id="4353132"/>
<organism evidence="2 3">
    <name type="scientific">Aspergillus terreus (strain NIH 2624 / FGSC A1156)</name>
    <dbReference type="NCBI Taxonomy" id="341663"/>
    <lineage>
        <taxon>Eukaryota</taxon>
        <taxon>Fungi</taxon>
        <taxon>Dikarya</taxon>
        <taxon>Ascomycota</taxon>
        <taxon>Pezizomycotina</taxon>
        <taxon>Eurotiomycetes</taxon>
        <taxon>Eurotiomycetidae</taxon>
        <taxon>Eurotiales</taxon>
        <taxon>Aspergillaceae</taxon>
        <taxon>Aspergillus</taxon>
        <taxon>Aspergillus subgen. Circumdati</taxon>
    </lineage>
</organism>
<dbReference type="Proteomes" id="UP000007963">
    <property type="component" value="Unassembled WGS sequence"/>
</dbReference>